<comment type="caution">
    <text evidence="1">The sequence shown here is derived from an EMBL/GenBank/DDBJ whole genome shotgun (WGS) entry which is preliminary data.</text>
</comment>
<dbReference type="Proteomes" id="UP001596099">
    <property type="component" value="Unassembled WGS sequence"/>
</dbReference>
<reference evidence="1 2" key="1">
    <citation type="journal article" date="2019" name="Int. J. Syst. Evol. Microbiol.">
        <title>The Global Catalogue of Microorganisms (GCM) 10K type strain sequencing project: providing services to taxonomists for standard genome sequencing and annotation.</title>
        <authorList>
            <consortium name="The Broad Institute Genomics Platform"/>
            <consortium name="The Broad Institute Genome Sequencing Center for Infectious Disease"/>
            <person name="Wu L."/>
            <person name="Ma J."/>
        </authorList>
    </citation>
    <scope>NUCLEOTIDE SEQUENCE [LARGE SCALE GENOMIC DNA]</scope>
    <source>
        <strain evidence="1 2">CGMCC 1.12543</strain>
    </source>
</reference>
<sequence>MQSVHRPSSGEFDPDVVRDYLDEALAYAQREDYAGWDPYDGLTSPVLDPFARNTFTRLVCMHGVHKFPANLRPLLGIEKRRNAKGIALFATSYLDAYEATGDETYLQSAESLLEWLWENRAIQSDNPSWGYPFDWQNSNKFFLPEYYPSIVASVFVAQAFVRHYDLTGDEESLEVADGTCRFIMDEINRVQVREFETFAYTPYDDYVVINANALAASLLAVVGDRTSTEEYGERADEVMAFVLDVQDEKGAWYYSEPSDQSHLSHDNFHTGFVLESIHDYLEVCPDEDLQAGYENGMQFYREELFDEGGKPRFESDKRYPRDVHASAQAIRTFVKDGSPESLALAADIFEWAMANLFDESDGHFYRRRGRVLSDKTPYMRWNQGWMCYALGTALAHAA</sequence>
<dbReference type="RefSeq" id="WP_247421601.1">
    <property type="nucleotide sequence ID" value="NZ_JALLGW010000006.1"/>
</dbReference>
<dbReference type="SUPFAM" id="SSF48208">
    <property type="entry name" value="Six-hairpin glycosidases"/>
    <property type="match status" value="1"/>
</dbReference>
<keyword evidence="2" id="KW-1185">Reference proteome</keyword>
<dbReference type="EMBL" id="JBHSQH010000008">
    <property type="protein sequence ID" value="MFC5973911.1"/>
    <property type="molecule type" value="Genomic_DNA"/>
</dbReference>
<name>A0ABD5RTL2_9EURY</name>
<organism evidence="1 2">
    <name type="scientific">Halomarina salina</name>
    <dbReference type="NCBI Taxonomy" id="1872699"/>
    <lineage>
        <taxon>Archaea</taxon>
        <taxon>Methanobacteriati</taxon>
        <taxon>Methanobacteriota</taxon>
        <taxon>Stenosarchaea group</taxon>
        <taxon>Halobacteria</taxon>
        <taxon>Halobacteriales</taxon>
        <taxon>Natronomonadaceae</taxon>
        <taxon>Halomarina</taxon>
    </lineage>
</organism>
<dbReference type="InterPro" id="IPR008928">
    <property type="entry name" value="6-hairpin_glycosidase_sf"/>
</dbReference>
<proteinExistence type="predicted"/>
<dbReference type="AlphaFoldDB" id="A0ABD5RTL2"/>
<dbReference type="Gene3D" id="1.50.10.20">
    <property type="match status" value="1"/>
</dbReference>
<gene>
    <name evidence="1" type="ORF">ACFPYI_21515</name>
</gene>
<evidence type="ECO:0000313" key="2">
    <source>
        <dbReference type="Proteomes" id="UP001596099"/>
    </source>
</evidence>
<evidence type="ECO:0000313" key="1">
    <source>
        <dbReference type="EMBL" id="MFC5973911.1"/>
    </source>
</evidence>
<accession>A0ABD5RTL2</accession>
<protein>
    <recommendedName>
        <fullName evidence="3">Antibiotic ABC transporter permease</fullName>
    </recommendedName>
</protein>
<evidence type="ECO:0008006" key="3">
    <source>
        <dbReference type="Google" id="ProtNLM"/>
    </source>
</evidence>